<evidence type="ECO:0000256" key="13">
    <source>
        <dbReference type="ARBA" id="ARBA00023166"/>
    </source>
</evidence>
<name>I3M2H4_ICTTR</name>
<feature type="domain" description="Lipid-binding serum glycoprotein C-terminal" evidence="20">
    <location>
        <begin position="273"/>
        <end position="478"/>
    </location>
</feature>
<evidence type="ECO:0000256" key="11">
    <source>
        <dbReference type="ARBA" id="ARBA00023098"/>
    </source>
</evidence>
<dbReference type="GO" id="GO:0055091">
    <property type="term" value="P:phospholipid homeostasis"/>
    <property type="evidence" value="ECO:0007669"/>
    <property type="project" value="Ensembl"/>
</dbReference>
<dbReference type="GO" id="GO:0120020">
    <property type="term" value="F:cholesterol transfer activity"/>
    <property type="evidence" value="ECO:0007669"/>
    <property type="project" value="Ensembl"/>
</dbReference>
<dbReference type="Pfam" id="PF02886">
    <property type="entry name" value="LBP_BPI_CETP_C"/>
    <property type="match status" value="1"/>
</dbReference>
<dbReference type="GO" id="GO:0034197">
    <property type="term" value="P:triglyceride transport"/>
    <property type="evidence" value="ECO:0007669"/>
    <property type="project" value="UniProtKB-UniRule"/>
</dbReference>
<dbReference type="CTD" id="1071"/>
<evidence type="ECO:0000256" key="2">
    <source>
        <dbReference type="ARBA" id="ARBA00001140"/>
    </source>
</evidence>
<dbReference type="GO" id="GO:0034372">
    <property type="term" value="P:very-low-density lipoprotein particle remodeling"/>
    <property type="evidence" value="ECO:0007669"/>
    <property type="project" value="UniProtKB-UniRule"/>
</dbReference>
<evidence type="ECO:0000256" key="7">
    <source>
        <dbReference type="ARBA" id="ARBA00022525"/>
    </source>
</evidence>
<dbReference type="AlphaFoldDB" id="I3M2H4"/>
<dbReference type="GO" id="GO:0005548">
    <property type="term" value="F:phospholipid transporter activity"/>
    <property type="evidence" value="ECO:0007669"/>
    <property type="project" value="Ensembl"/>
</dbReference>
<dbReference type="SMART" id="SM00329">
    <property type="entry name" value="BPI2"/>
    <property type="match status" value="1"/>
</dbReference>
<dbReference type="EMBL" id="AGTP01009399">
    <property type="status" value="NOT_ANNOTATED_CDS"/>
    <property type="molecule type" value="Genomic_DNA"/>
</dbReference>
<keyword evidence="8 17" id="KW-0153">Cholesterol metabolism</keyword>
<protein>
    <recommendedName>
        <fullName evidence="5 17">Cholesteryl ester transfer protein</fullName>
    </recommendedName>
</protein>
<dbReference type="eggNOG" id="KOG4160">
    <property type="taxonomic scope" value="Eukaryota"/>
</dbReference>
<comment type="catalytic activity">
    <reaction evidence="1">
        <text>cholesteryl (9Z-octadecenoate)(in) = cholesteryl (9Z-octadecenoate)(out)</text>
        <dbReference type="Rhea" id="RHEA:43348"/>
        <dbReference type="ChEBI" id="CHEBI:46898"/>
    </reaction>
</comment>
<dbReference type="GO" id="GO:0031210">
    <property type="term" value="F:phosphatidylcholine binding"/>
    <property type="evidence" value="ECO:0007669"/>
    <property type="project" value="Ensembl"/>
</dbReference>
<dbReference type="GO" id="GO:0034364">
    <property type="term" value="C:high-density lipoprotein particle"/>
    <property type="evidence" value="ECO:0007669"/>
    <property type="project" value="UniProtKB-UniRule"/>
</dbReference>
<keyword evidence="6 17" id="KW-0813">Transport</keyword>
<keyword evidence="7 17" id="KW-0964">Secreted</keyword>
<evidence type="ECO:0000256" key="1">
    <source>
        <dbReference type="ARBA" id="ARBA00000222"/>
    </source>
</evidence>
<evidence type="ECO:0000256" key="4">
    <source>
        <dbReference type="ARBA" id="ARBA00007292"/>
    </source>
</evidence>
<evidence type="ECO:0000259" key="19">
    <source>
        <dbReference type="SMART" id="SM00328"/>
    </source>
</evidence>
<keyword evidence="9 17" id="KW-0732">Signal</keyword>
<evidence type="ECO:0000256" key="17">
    <source>
        <dbReference type="PIRNR" id="PIRNR037185"/>
    </source>
</evidence>
<dbReference type="SUPFAM" id="SSF55394">
    <property type="entry name" value="Bactericidal permeability-increasing protein, BPI"/>
    <property type="match status" value="2"/>
</dbReference>
<dbReference type="Gene3D" id="3.15.20.10">
    <property type="entry name" value="Bactericidal permeability-increasing protein, domain 2"/>
    <property type="match status" value="1"/>
</dbReference>
<dbReference type="InterPro" id="IPR017130">
    <property type="entry name" value="Cholesteryl_ester_transfer"/>
</dbReference>
<dbReference type="GO" id="GO:0010874">
    <property type="term" value="P:regulation of cholesterol efflux"/>
    <property type="evidence" value="ECO:0007669"/>
    <property type="project" value="Ensembl"/>
</dbReference>
<dbReference type="Proteomes" id="UP000005215">
    <property type="component" value="Unassembled WGS sequence"/>
</dbReference>
<keyword evidence="11 17" id="KW-0443">Lipid metabolism</keyword>
<sequence>MLAAATLLTLALLGSAHACSGGTPCQAGIVCRITKPALLVLNQETAKVIQTAFQRASYPDITGEKAMMLLGRVHYGLHNIQIGHLSMASSQVELVEARSIDISIQNASVTIRGTLSYGYTSAWGLSVNHSVDLEIDSSTDLQISTQLTSDSGRVRTSAPNCHLSFHKLLLHLQGEHEPSWIQQLFTNVISFTLRLVLKGQICKEISSISNIMADFVQTRAASILSSGDIRVDISLTGPPDVTAAHLESHHKGHFIYKNVSEDLPLPTFSPSLLGDARMLYFWFSEQVLDSLAKAAFQDGRLRLSLTGEELKAVLETHGFNTNQDMFLELFGNIPTRQTQVIVYCPKRPKIACQNKGVVVTSSVVVKFLFPHPDGQSAVAHTFEEDIVTTIQASYAKKKLSLHLLDLQTQPKSTSSTDESKFKSVQNFLWSMVSTVGIPEVMTRLEVAFTALMNSKGLDLFDIINPEIISRDGFLLLQMDFGFPEHLLVDFLQSLG</sequence>
<dbReference type="GO" id="GO:0017129">
    <property type="term" value="F:triglyceride binding"/>
    <property type="evidence" value="ECO:0007669"/>
    <property type="project" value="Ensembl"/>
</dbReference>
<dbReference type="GO" id="GO:0043691">
    <property type="term" value="P:reverse cholesterol transport"/>
    <property type="evidence" value="ECO:0007669"/>
    <property type="project" value="InterPro"/>
</dbReference>
<dbReference type="OrthoDB" id="9940758at2759"/>
<dbReference type="InterPro" id="IPR001124">
    <property type="entry name" value="Lipid-bd_serum_glycop_C"/>
</dbReference>
<dbReference type="GO" id="GO:0046470">
    <property type="term" value="P:phosphatidylcholine metabolic process"/>
    <property type="evidence" value="ECO:0007669"/>
    <property type="project" value="Ensembl"/>
</dbReference>
<evidence type="ECO:0000256" key="18">
    <source>
        <dbReference type="PIRSR" id="PIRSR037185-50"/>
    </source>
</evidence>
<dbReference type="STRING" id="43179.ENSSTOP00000003181"/>
<dbReference type="Pfam" id="PF01273">
    <property type="entry name" value="LBP_BPI_CETP"/>
    <property type="match status" value="1"/>
</dbReference>
<accession>I3M2H4</accession>
<comment type="catalytic activity">
    <reaction evidence="3">
        <text>1,2,3-tri-(9Z-octadecenoyl)-glycerol(in) = 1,2,3-tri-(9Z-octadecenoyl)-glycerol(out)</text>
        <dbReference type="Rhea" id="RHEA:43352"/>
        <dbReference type="ChEBI" id="CHEBI:53753"/>
    </reaction>
</comment>
<evidence type="ECO:0000256" key="15">
    <source>
        <dbReference type="ARBA" id="ARBA00023221"/>
    </source>
</evidence>
<dbReference type="GO" id="GO:0070328">
    <property type="term" value="P:triglyceride homeostasis"/>
    <property type="evidence" value="ECO:0007669"/>
    <property type="project" value="Ensembl"/>
</dbReference>
<dbReference type="GO" id="GO:0008203">
    <property type="term" value="P:cholesterol metabolic process"/>
    <property type="evidence" value="ECO:0007669"/>
    <property type="project" value="UniProtKB-UniRule"/>
</dbReference>
<reference evidence="21" key="3">
    <citation type="submission" date="2025-09" db="UniProtKB">
        <authorList>
            <consortium name="Ensembl"/>
        </authorList>
    </citation>
    <scope>IDENTIFICATION</scope>
</reference>
<evidence type="ECO:0000259" key="20">
    <source>
        <dbReference type="SMART" id="SM00329"/>
    </source>
</evidence>
<evidence type="ECO:0000256" key="6">
    <source>
        <dbReference type="ARBA" id="ARBA00022448"/>
    </source>
</evidence>
<evidence type="ECO:0000313" key="22">
    <source>
        <dbReference type="Proteomes" id="UP000005215"/>
    </source>
</evidence>
<dbReference type="Ensembl" id="ENSSTOT00000003551.3">
    <property type="protein sequence ID" value="ENSSTOP00000003181.2"/>
    <property type="gene ID" value="ENSSTOG00000003544.3"/>
</dbReference>
<dbReference type="GO" id="GO:0015485">
    <property type="term" value="F:cholesterol binding"/>
    <property type="evidence" value="ECO:0007669"/>
    <property type="project" value="Ensembl"/>
</dbReference>
<comment type="catalytic activity">
    <reaction evidence="2">
        <text>cholesteryl (9Z,12Z)-octadecadienoate(in) = cholesteryl (9Z,12Z)-octadecadienoate(out)</text>
        <dbReference type="Rhea" id="RHEA:43356"/>
        <dbReference type="ChEBI" id="CHEBI:41509"/>
    </reaction>
</comment>
<dbReference type="GO" id="GO:0032376">
    <property type="term" value="P:positive regulation of cholesterol transport"/>
    <property type="evidence" value="ECO:0007669"/>
    <property type="project" value="Ensembl"/>
</dbReference>
<keyword evidence="12 18" id="KW-1015">Disulfide bond</keyword>
<dbReference type="GeneID" id="101978543"/>
<dbReference type="OMA" id="WFSDHVL"/>
<comment type="function">
    <text evidence="16">Involved in the transfer of neutral lipids, including cholesteryl ester and triglyceride, among lipoprotein particles. Allows the net movement of cholesteryl ester from high density lipoproteins/HDL to triglyceride-rich very low density lipoproteins/VLDL, and the equimolar transport of triglyceride from VLDL to HDL. Regulates the reverse cholesterol transport, by which excess cholesterol is removed from peripheral tissues and returned to the liver for elimination.</text>
</comment>
<feature type="domain" description="Lipid-binding serum glycoprotein N-terminal" evidence="19">
    <location>
        <begin position="32"/>
        <end position="259"/>
    </location>
</feature>
<dbReference type="HOGENOM" id="CLU_043151_0_0_1"/>
<proteinExistence type="inferred from homology"/>
<dbReference type="FunFam" id="3.15.10.10:FF:000002">
    <property type="entry name" value="Cholesteryl ester transfer protein"/>
    <property type="match status" value="1"/>
</dbReference>
<reference evidence="22" key="1">
    <citation type="submission" date="2011-11" db="EMBL/GenBank/DDBJ databases">
        <title>The Draft Genome of Spermophilus tridecemlineatus.</title>
        <authorList>
            <consortium name="The Broad Institute Genome Assembly &amp; Analysis Group"/>
            <consortium name="Computational R&amp;D Group"/>
            <consortium name="and Sequencing Platform"/>
            <person name="Di Palma F."/>
            <person name="Alfoldi J."/>
            <person name="Johnson J."/>
            <person name="Berlin A."/>
            <person name="Gnerre S."/>
            <person name="Jaffe D."/>
            <person name="MacCallum I."/>
            <person name="Young S."/>
            <person name="Walker B.J."/>
            <person name="Lindblad-Toh K."/>
        </authorList>
    </citation>
    <scope>NUCLEOTIDE SEQUENCE [LARGE SCALE GENOMIC DNA]</scope>
</reference>
<feature type="chain" id="PRO_5015219156" description="Cholesteryl ester transfer protein" evidence="17">
    <location>
        <begin position="19"/>
        <end position="495"/>
    </location>
</feature>
<keyword evidence="13" id="KW-1207">Sterol metabolism</keyword>
<dbReference type="PROSITE" id="PS00400">
    <property type="entry name" value="LBP_BPI_CETP"/>
    <property type="match status" value="1"/>
</dbReference>
<evidence type="ECO:0000256" key="3">
    <source>
        <dbReference type="ARBA" id="ARBA00001417"/>
    </source>
</evidence>
<evidence type="ECO:0000256" key="10">
    <source>
        <dbReference type="ARBA" id="ARBA00023055"/>
    </source>
</evidence>
<dbReference type="CDD" id="cd00025">
    <property type="entry name" value="BPI1"/>
    <property type="match status" value="1"/>
</dbReference>
<dbReference type="GO" id="GO:2001140">
    <property type="term" value="P:positive regulation of phospholipid transport"/>
    <property type="evidence" value="ECO:0007669"/>
    <property type="project" value="Ensembl"/>
</dbReference>
<feature type="signal peptide" evidence="17">
    <location>
        <begin position="1"/>
        <end position="18"/>
    </location>
</feature>
<evidence type="ECO:0000256" key="9">
    <source>
        <dbReference type="ARBA" id="ARBA00022729"/>
    </source>
</evidence>
<keyword evidence="14" id="KW-0325">Glycoprotein</keyword>
<evidence type="ECO:0000313" key="21">
    <source>
        <dbReference type="Ensembl" id="ENSSTOP00000003181.2"/>
    </source>
</evidence>
<dbReference type="GO" id="GO:0034374">
    <property type="term" value="P:low-density lipoprotein particle remodeling"/>
    <property type="evidence" value="ECO:0007669"/>
    <property type="project" value="Ensembl"/>
</dbReference>
<evidence type="ECO:0000256" key="8">
    <source>
        <dbReference type="ARBA" id="ARBA00022548"/>
    </source>
</evidence>
<comment type="subcellular location">
    <subcellularLocation>
        <location evidence="17">Secreted</location>
    </subcellularLocation>
    <text evidence="17">Secreted in plasma.</text>
</comment>
<dbReference type="GO" id="GO:0042632">
    <property type="term" value="P:cholesterol homeostasis"/>
    <property type="evidence" value="ECO:0007669"/>
    <property type="project" value="Ensembl"/>
</dbReference>
<dbReference type="Gene3D" id="3.15.10.10">
    <property type="entry name" value="Bactericidal permeability-increasing protein, domain 1"/>
    <property type="match status" value="1"/>
</dbReference>
<organism evidence="21 22">
    <name type="scientific">Ictidomys tridecemlineatus</name>
    <name type="common">Thirteen-lined ground squirrel</name>
    <name type="synonym">Spermophilus tridecemlineatus</name>
    <dbReference type="NCBI Taxonomy" id="43179"/>
    <lineage>
        <taxon>Eukaryota</taxon>
        <taxon>Metazoa</taxon>
        <taxon>Chordata</taxon>
        <taxon>Craniata</taxon>
        <taxon>Vertebrata</taxon>
        <taxon>Euteleostomi</taxon>
        <taxon>Mammalia</taxon>
        <taxon>Eutheria</taxon>
        <taxon>Euarchontoglires</taxon>
        <taxon>Glires</taxon>
        <taxon>Rodentia</taxon>
        <taxon>Sciuromorpha</taxon>
        <taxon>Sciuridae</taxon>
        <taxon>Xerinae</taxon>
        <taxon>Marmotini</taxon>
        <taxon>Ictidomys</taxon>
    </lineage>
</organism>
<dbReference type="PANTHER" id="PTHR47616:SF1">
    <property type="entry name" value="CHOLESTERYL ESTER TRANSFER PROTEIN"/>
    <property type="match status" value="1"/>
</dbReference>
<reference evidence="21" key="2">
    <citation type="submission" date="2025-08" db="UniProtKB">
        <authorList>
            <consortium name="Ensembl"/>
        </authorList>
    </citation>
    <scope>IDENTIFICATION</scope>
</reference>
<evidence type="ECO:0000256" key="5">
    <source>
        <dbReference type="ARBA" id="ARBA00022354"/>
    </source>
</evidence>
<comment type="similarity">
    <text evidence="4 17">Belongs to the BPI/LBP/Plunc superfamily. BPI/LBP family.</text>
</comment>
<evidence type="ECO:0000256" key="14">
    <source>
        <dbReference type="ARBA" id="ARBA00023180"/>
    </source>
</evidence>
<dbReference type="PIRSF" id="PIRSF037185">
    <property type="entry name" value="Cholesteryl_ester_transf"/>
    <property type="match status" value="1"/>
</dbReference>
<evidence type="ECO:0000256" key="16">
    <source>
        <dbReference type="ARBA" id="ARBA00045611"/>
    </source>
</evidence>
<keyword evidence="15 17" id="KW-0753">Steroid metabolism</keyword>
<keyword evidence="22" id="KW-1185">Reference proteome</keyword>
<dbReference type="FunFam" id="3.15.20.10:FF:000002">
    <property type="entry name" value="Cholesteryl ester transfer protein"/>
    <property type="match status" value="1"/>
</dbReference>
<dbReference type="SMART" id="SM00328">
    <property type="entry name" value="BPI1"/>
    <property type="match status" value="1"/>
</dbReference>
<dbReference type="KEGG" id="iti:101978543"/>
<dbReference type="GO" id="GO:0034375">
    <property type="term" value="P:high-density lipoprotein particle remodeling"/>
    <property type="evidence" value="ECO:0007669"/>
    <property type="project" value="UniProtKB-UniRule"/>
</dbReference>
<dbReference type="GeneTree" id="ENSGT01100000263546"/>
<dbReference type="GO" id="GO:0006641">
    <property type="term" value="P:triglyceride metabolic process"/>
    <property type="evidence" value="ECO:0007669"/>
    <property type="project" value="Ensembl"/>
</dbReference>
<keyword evidence="10 17" id="KW-0445">Lipid transport</keyword>
<gene>
    <name evidence="21" type="primary">CETP</name>
</gene>
<dbReference type="InterPro" id="IPR017943">
    <property type="entry name" value="Bactericidal_perm-incr_a/b_dom"/>
</dbReference>
<dbReference type="InterPro" id="IPR017942">
    <property type="entry name" value="Lipid-bd_serum_glycop_N"/>
</dbReference>
<dbReference type="InterPro" id="IPR017954">
    <property type="entry name" value="Lipid-bd_serum_glycop_CS"/>
</dbReference>
<dbReference type="PANTHER" id="PTHR47616">
    <property type="entry name" value="CHOLESTERYL ESTER TRANSFER PROTEIN"/>
    <property type="match status" value="1"/>
</dbReference>
<dbReference type="InParanoid" id="I3M2H4"/>
<dbReference type="GO" id="GO:0031982">
    <property type="term" value="C:vesicle"/>
    <property type="evidence" value="ECO:0007669"/>
    <property type="project" value="Ensembl"/>
</dbReference>
<feature type="disulfide bond" evidence="18">
    <location>
        <begin position="161"/>
        <end position="202"/>
    </location>
</feature>
<evidence type="ECO:0000256" key="12">
    <source>
        <dbReference type="ARBA" id="ARBA00023157"/>
    </source>
</evidence>